<organism evidence="1 2">
    <name type="scientific">Microbacterium bandirmense</name>
    <dbReference type="NCBI Taxonomy" id="3122050"/>
    <lineage>
        <taxon>Bacteria</taxon>
        <taxon>Bacillati</taxon>
        <taxon>Actinomycetota</taxon>
        <taxon>Actinomycetes</taxon>
        <taxon>Micrococcales</taxon>
        <taxon>Microbacteriaceae</taxon>
        <taxon>Microbacterium</taxon>
    </lineage>
</organism>
<dbReference type="EMBL" id="JBBDGM010000001">
    <property type="protein sequence ID" value="MEJ1087058.1"/>
    <property type="molecule type" value="Genomic_DNA"/>
</dbReference>
<dbReference type="Proteomes" id="UP001371224">
    <property type="component" value="Unassembled WGS sequence"/>
</dbReference>
<evidence type="ECO:0000313" key="2">
    <source>
        <dbReference type="Proteomes" id="UP001371224"/>
    </source>
</evidence>
<protein>
    <submittedName>
        <fullName evidence="1">Uncharacterized protein</fullName>
    </submittedName>
</protein>
<evidence type="ECO:0000313" key="1">
    <source>
        <dbReference type="EMBL" id="MEJ1087058.1"/>
    </source>
</evidence>
<comment type="caution">
    <text evidence="1">The sequence shown here is derived from an EMBL/GenBank/DDBJ whole genome shotgun (WGS) entry which is preliminary data.</text>
</comment>
<name>A0ABU8L6V7_9MICO</name>
<accession>A0ABU8L6V7</accession>
<reference evidence="1 2" key="1">
    <citation type="submission" date="2024-02" db="EMBL/GenBank/DDBJ databases">
        <authorList>
            <person name="Saticioglu I.B."/>
        </authorList>
    </citation>
    <scope>NUCLEOTIDE SEQUENCE [LARGE SCALE GENOMIC DNA]</scope>
    <source>
        <strain evidence="1 2">Mu-80</strain>
    </source>
</reference>
<dbReference type="RefSeq" id="WP_337330731.1">
    <property type="nucleotide sequence ID" value="NZ_JBBDGM010000001.1"/>
</dbReference>
<sequence>MWSFSIHTTISGTKLLDVQPSAGSWRRALGGGGSGQHTLQLRAVGEEISPATARQLSEPNQASLVVCWGDVVLYAGAIIKADYKRSTGALTVRHNEGLREILRNRSTFGVGAESGIGAGYAGGDLVVSGRSASGAVRAILHRGAGGYWGGTWDLPIDLPADGAGPISFTWRRWDFHMIDDLLGQIEDLGYEIDFRPYLTAAGALRYQTVVASKITAGLLEFAVTAERTPVTELSVSRDGSKQLSGVFTLGKGSEDKMLKGGAGFMDGPVIPVRDAVVSMKDVANVSRLNEMATAELTQRRHPSEQWDFSLVAEVDEDGVEQLDVAALIPGATMRMLSSGDEYITDGVHPLRLVGISGDMSRTLKPEVQ</sequence>
<proteinExistence type="predicted"/>
<gene>
    <name evidence="1" type="ORF">WDU99_01860</name>
</gene>
<keyword evidence="2" id="KW-1185">Reference proteome</keyword>